<protein>
    <submittedName>
        <fullName evidence="4">Chromosome partitioning protein ParB</fullName>
    </submittedName>
</protein>
<dbReference type="PANTHER" id="PTHR33375:SF1">
    <property type="entry name" value="CHROMOSOME-PARTITIONING PROTEIN PARB-RELATED"/>
    <property type="match status" value="1"/>
</dbReference>
<evidence type="ECO:0000256" key="1">
    <source>
        <dbReference type="ARBA" id="ARBA00006295"/>
    </source>
</evidence>
<evidence type="ECO:0000259" key="3">
    <source>
        <dbReference type="SMART" id="SM00470"/>
    </source>
</evidence>
<evidence type="ECO:0000313" key="4">
    <source>
        <dbReference type="EMBL" id="ORC60255.1"/>
    </source>
</evidence>
<evidence type="ECO:0000256" key="2">
    <source>
        <dbReference type="SAM" id="MobiDB-lite"/>
    </source>
</evidence>
<dbReference type="NCBIfam" id="TIGR00180">
    <property type="entry name" value="parB_part"/>
    <property type="match status" value="1"/>
</dbReference>
<dbReference type="SUPFAM" id="SSF110849">
    <property type="entry name" value="ParB/Sulfiredoxin"/>
    <property type="match status" value="1"/>
</dbReference>
<proteinExistence type="inferred from homology"/>
<dbReference type="InterPro" id="IPR036086">
    <property type="entry name" value="ParB/Sulfiredoxin_sf"/>
</dbReference>
<comment type="caution">
    <text evidence="4">The sequence shown here is derived from an EMBL/GenBank/DDBJ whole genome shotgun (WGS) entry which is preliminary data.</text>
</comment>
<organism evidence="4 5">
    <name type="scientific">Pseudomonas floridensis</name>
    <dbReference type="NCBI Taxonomy" id="1958950"/>
    <lineage>
        <taxon>Bacteria</taxon>
        <taxon>Pseudomonadati</taxon>
        <taxon>Pseudomonadota</taxon>
        <taxon>Gammaproteobacteria</taxon>
        <taxon>Pseudomonadales</taxon>
        <taxon>Pseudomonadaceae</taxon>
        <taxon>Pseudomonas</taxon>
    </lineage>
</organism>
<dbReference type="Proteomes" id="UP000192815">
    <property type="component" value="Unassembled WGS sequence"/>
</dbReference>
<name>A0A1X0N8X8_9PSED</name>
<dbReference type="RefSeq" id="WP_083182203.1">
    <property type="nucleotide sequence ID" value="NZ_CBCRZR010000007.1"/>
</dbReference>
<dbReference type="GO" id="GO:0007059">
    <property type="term" value="P:chromosome segregation"/>
    <property type="evidence" value="ECO:0007669"/>
    <property type="project" value="TreeGrafter"/>
</dbReference>
<dbReference type="Pfam" id="PF02195">
    <property type="entry name" value="ParB_N"/>
    <property type="match status" value="1"/>
</dbReference>
<dbReference type="Gene3D" id="3.90.1530.10">
    <property type="entry name" value="Conserved hypothetical protein from pyrococcus furiosus pfu- 392566-001, ParB domain"/>
    <property type="match status" value="1"/>
</dbReference>
<keyword evidence="5" id="KW-1185">Reference proteome</keyword>
<dbReference type="OrthoDB" id="9813122at2"/>
<accession>A0A1X0N8X8</accession>
<dbReference type="InterPro" id="IPR004437">
    <property type="entry name" value="ParB/RepB/Spo0J"/>
</dbReference>
<dbReference type="EMBL" id="MUIO01000021">
    <property type="protein sequence ID" value="ORC60255.1"/>
    <property type="molecule type" value="Genomic_DNA"/>
</dbReference>
<dbReference type="InterPro" id="IPR050336">
    <property type="entry name" value="Chromosome_partition/occlusion"/>
</dbReference>
<evidence type="ECO:0000313" key="5">
    <source>
        <dbReference type="Proteomes" id="UP000192815"/>
    </source>
</evidence>
<dbReference type="SMART" id="SM00470">
    <property type="entry name" value="ParB"/>
    <property type="match status" value="1"/>
</dbReference>
<dbReference type="AlphaFoldDB" id="A0A1X0N8X8"/>
<reference evidence="5" key="1">
    <citation type="submission" date="2017-02" db="EMBL/GenBank/DDBJ databases">
        <title>Pseudomonas floridae sp. nov., a novel pathogenic bacterial species isolated from tomato.</title>
        <authorList>
            <person name="Timilsina S."/>
            <person name="Vallad G.E."/>
            <person name="Jones J.B."/>
        </authorList>
    </citation>
    <scope>NUCLEOTIDE SEQUENCE [LARGE SCALE GENOMIC DNA]</scope>
    <source>
        <strain evidence="5">GEV388</strain>
    </source>
</reference>
<dbReference type="STRING" id="1958950.BZK31_08055"/>
<dbReference type="GO" id="GO:0005694">
    <property type="term" value="C:chromosome"/>
    <property type="evidence" value="ECO:0007669"/>
    <property type="project" value="TreeGrafter"/>
</dbReference>
<dbReference type="GO" id="GO:0003677">
    <property type="term" value="F:DNA binding"/>
    <property type="evidence" value="ECO:0007669"/>
    <property type="project" value="InterPro"/>
</dbReference>
<dbReference type="InterPro" id="IPR003115">
    <property type="entry name" value="ParB_N"/>
</dbReference>
<feature type="region of interest" description="Disordered" evidence="2">
    <location>
        <begin position="1"/>
        <end position="23"/>
    </location>
</feature>
<feature type="domain" description="ParB-like N-terminal" evidence="3">
    <location>
        <begin position="5"/>
        <end position="94"/>
    </location>
</feature>
<dbReference type="PANTHER" id="PTHR33375">
    <property type="entry name" value="CHROMOSOME-PARTITIONING PROTEIN PARB-RELATED"/>
    <property type="match status" value="1"/>
</dbReference>
<comment type="similarity">
    <text evidence="1">Belongs to the ParB family.</text>
</comment>
<gene>
    <name evidence="4" type="ORF">BZK31_08055</name>
</gene>
<sequence>MNTPTVIQTSKITPTSDPVRQPDQSQVDAMATSIKEMGILEPILIRKVGKRYEIVPGGGLVRWLAAKKLGIDIIPIRVLQLDDEAFTLSSLIANTSRESIAPKETVGNLERLIEEFGENAAELVMEQMPSLREAAAADPELQARINALLARCKIDSEHAP</sequence>